<evidence type="ECO:0000313" key="1">
    <source>
        <dbReference type="EMBL" id="KIJ07155.1"/>
    </source>
</evidence>
<reference evidence="2" key="2">
    <citation type="submission" date="2015-01" db="EMBL/GenBank/DDBJ databases">
        <title>Evolutionary Origins and Diversification of the Mycorrhizal Mutualists.</title>
        <authorList>
            <consortium name="DOE Joint Genome Institute"/>
            <consortium name="Mycorrhizal Genomics Consortium"/>
            <person name="Kohler A."/>
            <person name="Kuo A."/>
            <person name="Nagy L.G."/>
            <person name="Floudas D."/>
            <person name="Copeland A."/>
            <person name="Barry K.W."/>
            <person name="Cichocki N."/>
            <person name="Veneault-Fourrey C."/>
            <person name="LaButti K."/>
            <person name="Lindquist E.A."/>
            <person name="Lipzen A."/>
            <person name="Lundell T."/>
            <person name="Morin E."/>
            <person name="Murat C."/>
            <person name="Riley R."/>
            <person name="Ohm R."/>
            <person name="Sun H."/>
            <person name="Tunlid A."/>
            <person name="Henrissat B."/>
            <person name="Grigoriev I.V."/>
            <person name="Hibbett D.S."/>
            <person name="Martin F."/>
        </authorList>
    </citation>
    <scope>NUCLEOTIDE SEQUENCE [LARGE SCALE GENOMIC DNA]</scope>
    <source>
        <strain evidence="2">ATCC 200175</strain>
    </source>
</reference>
<accession>A0A0C9SWI6</accession>
<dbReference type="EMBL" id="KN819999">
    <property type="protein sequence ID" value="KIJ07155.1"/>
    <property type="molecule type" value="Genomic_DNA"/>
</dbReference>
<dbReference type="OrthoDB" id="3344688at2759"/>
<keyword evidence="2" id="KW-1185">Reference proteome</keyword>
<dbReference type="HOGENOM" id="CLU_2929088_0_0_1"/>
<dbReference type="AlphaFoldDB" id="A0A0C9SWI6"/>
<name>A0A0C9SWI6_PAXIN</name>
<gene>
    <name evidence="1" type="ORF">PAXINDRAFT_19646</name>
</gene>
<dbReference type="Proteomes" id="UP000053647">
    <property type="component" value="Unassembled WGS sequence"/>
</dbReference>
<reference evidence="1 2" key="1">
    <citation type="submission" date="2014-06" db="EMBL/GenBank/DDBJ databases">
        <authorList>
            <consortium name="DOE Joint Genome Institute"/>
            <person name="Kuo A."/>
            <person name="Kohler A."/>
            <person name="Nagy L.G."/>
            <person name="Floudas D."/>
            <person name="Copeland A."/>
            <person name="Barry K.W."/>
            <person name="Cichocki N."/>
            <person name="Veneault-Fourrey C."/>
            <person name="LaButti K."/>
            <person name="Lindquist E.A."/>
            <person name="Lipzen A."/>
            <person name="Lundell T."/>
            <person name="Morin E."/>
            <person name="Murat C."/>
            <person name="Sun H."/>
            <person name="Tunlid A."/>
            <person name="Henrissat B."/>
            <person name="Grigoriev I.V."/>
            <person name="Hibbett D.S."/>
            <person name="Martin F."/>
            <person name="Nordberg H.P."/>
            <person name="Cantor M.N."/>
            <person name="Hua S.X."/>
        </authorList>
    </citation>
    <scope>NUCLEOTIDE SEQUENCE [LARGE SCALE GENOMIC DNA]</scope>
    <source>
        <strain evidence="1 2">ATCC 200175</strain>
    </source>
</reference>
<evidence type="ECO:0000313" key="2">
    <source>
        <dbReference type="Proteomes" id="UP000053647"/>
    </source>
</evidence>
<protein>
    <submittedName>
        <fullName evidence="1">Uncharacterized protein</fullName>
    </submittedName>
</protein>
<proteinExistence type="predicted"/>
<sequence length="61" mass="6652">MKIVNYLDVLGSLQYLATTTHPDLAYPGTLDYAITYAPDPNSSELLTTFSDADHGRCKDTG</sequence>
<organism evidence="1 2">
    <name type="scientific">Paxillus involutus ATCC 200175</name>
    <dbReference type="NCBI Taxonomy" id="664439"/>
    <lineage>
        <taxon>Eukaryota</taxon>
        <taxon>Fungi</taxon>
        <taxon>Dikarya</taxon>
        <taxon>Basidiomycota</taxon>
        <taxon>Agaricomycotina</taxon>
        <taxon>Agaricomycetes</taxon>
        <taxon>Agaricomycetidae</taxon>
        <taxon>Boletales</taxon>
        <taxon>Paxilineae</taxon>
        <taxon>Paxillaceae</taxon>
        <taxon>Paxillus</taxon>
    </lineage>
</organism>